<organism evidence="1">
    <name type="scientific">Tanacetum cinerariifolium</name>
    <name type="common">Dalmatian daisy</name>
    <name type="synonym">Chrysanthemum cinerariifolium</name>
    <dbReference type="NCBI Taxonomy" id="118510"/>
    <lineage>
        <taxon>Eukaryota</taxon>
        <taxon>Viridiplantae</taxon>
        <taxon>Streptophyta</taxon>
        <taxon>Embryophyta</taxon>
        <taxon>Tracheophyta</taxon>
        <taxon>Spermatophyta</taxon>
        <taxon>Magnoliopsida</taxon>
        <taxon>eudicotyledons</taxon>
        <taxon>Gunneridae</taxon>
        <taxon>Pentapetalae</taxon>
        <taxon>asterids</taxon>
        <taxon>campanulids</taxon>
        <taxon>Asterales</taxon>
        <taxon>Asteraceae</taxon>
        <taxon>Asteroideae</taxon>
        <taxon>Anthemideae</taxon>
        <taxon>Anthemidinae</taxon>
        <taxon>Tanacetum</taxon>
    </lineage>
</organism>
<protein>
    <submittedName>
        <fullName evidence="1">Uncharacterized protein</fullName>
    </submittedName>
</protein>
<accession>A0A699XD20</accession>
<sequence length="73" mass="8504">EFNLTHNEDLDSTSKNDRFNTKCYLLESLLNRDTLMASSPKFNSLLEEFSSELAHIDLIPPRINEAFYDDHVK</sequence>
<reference evidence="1" key="1">
    <citation type="journal article" date="2019" name="Sci. Rep.">
        <title>Draft genome of Tanacetum cinerariifolium, the natural source of mosquito coil.</title>
        <authorList>
            <person name="Yamashiro T."/>
            <person name="Shiraishi A."/>
            <person name="Satake H."/>
            <person name="Nakayama K."/>
        </authorList>
    </citation>
    <scope>NUCLEOTIDE SEQUENCE</scope>
</reference>
<gene>
    <name evidence="1" type="ORF">Tci_926413</name>
</gene>
<comment type="caution">
    <text evidence="1">The sequence shown here is derived from an EMBL/GenBank/DDBJ whole genome shotgun (WGS) entry which is preliminary data.</text>
</comment>
<proteinExistence type="predicted"/>
<feature type="non-terminal residue" evidence="1">
    <location>
        <position position="1"/>
    </location>
</feature>
<name>A0A699XD20_TANCI</name>
<dbReference type="AlphaFoldDB" id="A0A699XD20"/>
<dbReference type="EMBL" id="BKCJ011805939">
    <property type="protein sequence ID" value="GFD54444.1"/>
    <property type="molecule type" value="Genomic_DNA"/>
</dbReference>
<evidence type="ECO:0000313" key="1">
    <source>
        <dbReference type="EMBL" id="GFD54444.1"/>
    </source>
</evidence>